<evidence type="ECO:0000313" key="2">
    <source>
        <dbReference type="Proteomes" id="UP000003959"/>
    </source>
</evidence>
<dbReference type="Proteomes" id="UP000003959">
    <property type="component" value="Unassembled WGS sequence"/>
</dbReference>
<reference evidence="2" key="1">
    <citation type="journal article" date="2011" name="Proc. Natl. Acad. Sci. U.S.A.">
        <title>Genomic insights into the physiology and ecology of the marine filamentous cyanobacterium Lyngbya majuscula.</title>
        <authorList>
            <person name="Jones A.C."/>
            <person name="Monroe E.A."/>
            <person name="Podell S."/>
            <person name="Hess W.R."/>
            <person name="Klages S."/>
            <person name="Esquenazi E."/>
            <person name="Niessen S."/>
            <person name="Hoover H."/>
            <person name="Rothmann M."/>
            <person name="Lasken R.S."/>
            <person name="Yates J.R.III."/>
            <person name="Reinhardt R."/>
            <person name="Kube M."/>
            <person name="Burkart M.D."/>
            <person name="Allen E.E."/>
            <person name="Dorrestein P.C."/>
            <person name="Gerwick W.H."/>
            <person name="Gerwick L."/>
        </authorList>
    </citation>
    <scope>NUCLEOTIDE SEQUENCE [LARGE SCALE GENOMIC DNA]</scope>
    <source>
        <strain evidence="2">3L</strain>
    </source>
</reference>
<gene>
    <name evidence="1" type="ORF">LYNGBM3L_45350</name>
</gene>
<keyword evidence="2" id="KW-1185">Reference proteome</keyword>
<dbReference type="HOGENOM" id="CLU_3154962_0_0_3"/>
<organism evidence="1 2">
    <name type="scientific">Moorena producens 3L</name>
    <dbReference type="NCBI Taxonomy" id="489825"/>
    <lineage>
        <taxon>Bacteria</taxon>
        <taxon>Bacillati</taxon>
        <taxon>Cyanobacteriota</taxon>
        <taxon>Cyanophyceae</taxon>
        <taxon>Coleofasciculales</taxon>
        <taxon>Coleofasciculaceae</taxon>
        <taxon>Moorena</taxon>
    </lineage>
</organism>
<evidence type="ECO:0000313" key="1">
    <source>
        <dbReference type="EMBL" id="EGJ30956.1"/>
    </source>
</evidence>
<dbReference type="AlphaFoldDB" id="F4XX71"/>
<sequence>MTGDGSIYAQYFNGKRQEARGKRQEARGKRGNRFGVLWFNKKRAMKGR</sequence>
<proteinExistence type="predicted"/>
<accession>F4XX71</accession>
<name>F4XX71_9CYAN</name>
<protein>
    <submittedName>
        <fullName evidence="1">Uncharacterized protein</fullName>
    </submittedName>
</protein>
<dbReference type="EMBL" id="GL890945">
    <property type="protein sequence ID" value="EGJ30956.1"/>
    <property type="molecule type" value="Genomic_DNA"/>
</dbReference>